<protein>
    <recommendedName>
        <fullName evidence="3">Ig-like domain-containing protein</fullName>
    </recommendedName>
</protein>
<sequence length="228" mass="24373">MSLRVEPVKQQRPDEDGAAQSHGAFTDTCASQSSVEQQKSGLYSSSSVLSLSEDSWLQDSCSPAGCTPRTHQVSHCRGASAESCMALNMEPNTTANRAEVFVRPLHDFVSLWLTFGGGTQLIVDLGVQRPTLTVLPPSRGELQMGSATVLCVASGGFPSDWTLGWKVGGASTERSHSSVVMRGDGLYSHISVLKLSTERWRDASVSCEAHRSGQSPVTESLEPLSCSQ</sequence>
<dbReference type="AlphaFoldDB" id="A0AAW0NNR6"/>
<dbReference type="PROSITE" id="PS50835">
    <property type="entry name" value="IG_LIKE"/>
    <property type="match status" value="1"/>
</dbReference>
<feature type="domain" description="Ig-like" evidence="3">
    <location>
        <begin position="130"/>
        <end position="218"/>
    </location>
</feature>
<reference evidence="5" key="1">
    <citation type="submission" date="2024-04" db="EMBL/GenBank/DDBJ databases">
        <title>Salinicola lusitanus LLJ914,a marine bacterium isolated from the Okinawa Trough.</title>
        <authorList>
            <person name="Li J."/>
        </authorList>
    </citation>
    <scope>NUCLEOTIDE SEQUENCE [LARGE SCALE GENOMIC DNA]</scope>
</reference>
<dbReference type="SMART" id="SM00407">
    <property type="entry name" value="IGc1"/>
    <property type="match status" value="1"/>
</dbReference>
<dbReference type="PANTHER" id="PTHR23411">
    <property type="entry name" value="TAPASIN"/>
    <property type="match status" value="1"/>
</dbReference>
<gene>
    <name evidence="4" type="ORF">WMY93_016645</name>
</gene>
<name>A0AAW0NNR6_9GOBI</name>
<dbReference type="CDD" id="cd00098">
    <property type="entry name" value="IgC1"/>
    <property type="match status" value="1"/>
</dbReference>
<dbReference type="EMBL" id="JBBPFD010000012">
    <property type="protein sequence ID" value="KAK7904038.1"/>
    <property type="molecule type" value="Genomic_DNA"/>
</dbReference>
<evidence type="ECO:0000313" key="4">
    <source>
        <dbReference type="EMBL" id="KAK7904038.1"/>
    </source>
</evidence>
<dbReference type="InterPro" id="IPR003597">
    <property type="entry name" value="Ig_C1-set"/>
</dbReference>
<keyword evidence="1" id="KW-0393">Immunoglobulin domain</keyword>
<feature type="region of interest" description="Disordered" evidence="2">
    <location>
        <begin position="1"/>
        <end position="30"/>
    </location>
</feature>
<dbReference type="InterPro" id="IPR036179">
    <property type="entry name" value="Ig-like_dom_sf"/>
</dbReference>
<accession>A0AAW0NNR6</accession>
<dbReference type="InterPro" id="IPR050380">
    <property type="entry name" value="Immune_Resp_Modulators"/>
</dbReference>
<evidence type="ECO:0000256" key="2">
    <source>
        <dbReference type="SAM" id="MobiDB-lite"/>
    </source>
</evidence>
<dbReference type="InterPro" id="IPR013783">
    <property type="entry name" value="Ig-like_fold"/>
</dbReference>
<dbReference type="Gene3D" id="2.60.40.10">
    <property type="entry name" value="Immunoglobulins"/>
    <property type="match status" value="1"/>
</dbReference>
<dbReference type="Proteomes" id="UP001460270">
    <property type="component" value="Unassembled WGS sequence"/>
</dbReference>
<feature type="compositionally biased region" description="Basic and acidic residues" evidence="2">
    <location>
        <begin position="1"/>
        <end position="15"/>
    </location>
</feature>
<organism evidence="4 5">
    <name type="scientific">Mugilogobius chulae</name>
    <name type="common">yellowstripe goby</name>
    <dbReference type="NCBI Taxonomy" id="88201"/>
    <lineage>
        <taxon>Eukaryota</taxon>
        <taxon>Metazoa</taxon>
        <taxon>Chordata</taxon>
        <taxon>Craniata</taxon>
        <taxon>Vertebrata</taxon>
        <taxon>Euteleostomi</taxon>
        <taxon>Actinopterygii</taxon>
        <taxon>Neopterygii</taxon>
        <taxon>Teleostei</taxon>
        <taxon>Neoteleostei</taxon>
        <taxon>Acanthomorphata</taxon>
        <taxon>Gobiaria</taxon>
        <taxon>Gobiiformes</taxon>
        <taxon>Gobioidei</taxon>
        <taxon>Gobiidae</taxon>
        <taxon>Gobionellinae</taxon>
        <taxon>Mugilogobius</taxon>
    </lineage>
</organism>
<dbReference type="Pfam" id="PF07654">
    <property type="entry name" value="C1-set"/>
    <property type="match status" value="1"/>
</dbReference>
<comment type="caution">
    <text evidence="4">The sequence shown here is derived from an EMBL/GenBank/DDBJ whole genome shotgun (WGS) entry which is preliminary data.</text>
</comment>
<dbReference type="InterPro" id="IPR007110">
    <property type="entry name" value="Ig-like_dom"/>
</dbReference>
<evidence type="ECO:0000256" key="1">
    <source>
        <dbReference type="ARBA" id="ARBA00023319"/>
    </source>
</evidence>
<dbReference type="SUPFAM" id="SSF48726">
    <property type="entry name" value="Immunoglobulin"/>
    <property type="match status" value="1"/>
</dbReference>
<evidence type="ECO:0000259" key="3">
    <source>
        <dbReference type="PROSITE" id="PS50835"/>
    </source>
</evidence>
<keyword evidence="5" id="KW-1185">Reference proteome</keyword>
<proteinExistence type="predicted"/>
<evidence type="ECO:0000313" key="5">
    <source>
        <dbReference type="Proteomes" id="UP001460270"/>
    </source>
</evidence>